<dbReference type="Proteomes" id="UP001341840">
    <property type="component" value="Unassembled WGS sequence"/>
</dbReference>
<evidence type="ECO:0000313" key="4">
    <source>
        <dbReference type="Proteomes" id="UP001341840"/>
    </source>
</evidence>
<protein>
    <submittedName>
        <fullName evidence="3">Uncharacterized protein</fullName>
    </submittedName>
</protein>
<gene>
    <name evidence="3" type="ORF">PIB30_073198</name>
</gene>
<feature type="region of interest" description="Disordered" evidence="2">
    <location>
        <begin position="19"/>
        <end position="160"/>
    </location>
</feature>
<name>A0ABU6ZMX7_9FABA</name>
<proteinExistence type="predicted"/>
<reference evidence="3 4" key="1">
    <citation type="journal article" date="2023" name="Plants (Basel)">
        <title>Bridging the Gap: Combining Genomics and Transcriptomics Approaches to Understand Stylosanthes scabra, an Orphan Legume from the Brazilian Caatinga.</title>
        <authorList>
            <person name="Ferreira-Neto J.R.C."/>
            <person name="da Silva M.D."/>
            <person name="Binneck E."/>
            <person name="de Melo N.F."/>
            <person name="da Silva R.H."/>
            <person name="de Melo A.L.T.M."/>
            <person name="Pandolfi V."/>
            <person name="Bustamante F.O."/>
            <person name="Brasileiro-Vidal A.C."/>
            <person name="Benko-Iseppon A.M."/>
        </authorList>
    </citation>
    <scope>NUCLEOTIDE SEQUENCE [LARGE SCALE GENOMIC DNA]</scope>
    <source>
        <tissue evidence="3">Leaves</tissue>
    </source>
</reference>
<evidence type="ECO:0000313" key="3">
    <source>
        <dbReference type="EMBL" id="MED6223354.1"/>
    </source>
</evidence>
<keyword evidence="1" id="KW-0175">Coiled coil</keyword>
<dbReference type="EMBL" id="JASCZI010272743">
    <property type="protein sequence ID" value="MED6223354.1"/>
    <property type="molecule type" value="Genomic_DNA"/>
</dbReference>
<feature type="compositionally biased region" description="Polar residues" evidence="2">
    <location>
        <begin position="79"/>
        <end position="108"/>
    </location>
</feature>
<feature type="coiled-coil region" evidence="1">
    <location>
        <begin position="337"/>
        <end position="364"/>
    </location>
</feature>
<feature type="compositionally biased region" description="Low complexity" evidence="2">
    <location>
        <begin position="147"/>
        <end position="160"/>
    </location>
</feature>
<evidence type="ECO:0000256" key="2">
    <source>
        <dbReference type="SAM" id="MobiDB-lite"/>
    </source>
</evidence>
<feature type="compositionally biased region" description="Acidic residues" evidence="2">
    <location>
        <begin position="137"/>
        <end position="146"/>
    </location>
</feature>
<sequence>MTGNLSPTTVANLDAKCYKSQPSSKRKCDDYAPLAEPAKRGKLPSSNAKVVKRSPKKPLTPPVDATPPRVSAGSRVPPSLTSKSKGSSTVAYSPKSSQSPVKCTSSLPGKTVKRRSPHLLCKMKTILNTPNDPVGAGDEDSQDEDNGGCSSSSPIGGVSSEGVARDVIQDNPQVVAECENNVDSGVPFEGNFVGNNVDPIQMVLPTTDSRSPFPASASSNLTKESLVVTLCDSAHDEFEYFHDHAKALLSRFASSNPSFVLPADLNPLFKRLGYQAFLNAWEFFTAHTFTDLWDIHQDMVETHLNNLKLFNFSGSLLEKFSSKLKPPSSRVLDFAREEILSKEYDSLSSDVSALQERIDSLTAELNTKRPS</sequence>
<organism evidence="3 4">
    <name type="scientific">Stylosanthes scabra</name>
    <dbReference type="NCBI Taxonomy" id="79078"/>
    <lineage>
        <taxon>Eukaryota</taxon>
        <taxon>Viridiplantae</taxon>
        <taxon>Streptophyta</taxon>
        <taxon>Embryophyta</taxon>
        <taxon>Tracheophyta</taxon>
        <taxon>Spermatophyta</taxon>
        <taxon>Magnoliopsida</taxon>
        <taxon>eudicotyledons</taxon>
        <taxon>Gunneridae</taxon>
        <taxon>Pentapetalae</taxon>
        <taxon>rosids</taxon>
        <taxon>fabids</taxon>
        <taxon>Fabales</taxon>
        <taxon>Fabaceae</taxon>
        <taxon>Papilionoideae</taxon>
        <taxon>50 kb inversion clade</taxon>
        <taxon>dalbergioids sensu lato</taxon>
        <taxon>Dalbergieae</taxon>
        <taxon>Pterocarpus clade</taxon>
        <taxon>Stylosanthes</taxon>
    </lineage>
</organism>
<accession>A0ABU6ZMX7</accession>
<keyword evidence="4" id="KW-1185">Reference proteome</keyword>
<evidence type="ECO:0000256" key="1">
    <source>
        <dbReference type="SAM" id="Coils"/>
    </source>
</evidence>
<comment type="caution">
    <text evidence="3">The sequence shown here is derived from an EMBL/GenBank/DDBJ whole genome shotgun (WGS) entry which is preliminary data.</text>
</comment>